<dbReference type="InterPro" id="IPR000719">
    <property type="entry name" value="Prot_kinase_dom"/>
</dbReference>
<dbReference type="PROSITE" id="PS00108">
    <property type="entry name" value="PROTEIN_KINASE_ST"/>
    <property type="match status" value="1"/>
</dbReference>
<dbReference type="PANTHER" id="PTHR44329:SF289">
    <property type="entry name" value="SERINE_THREONINE-PROTEIN KINASE VIK"/>
    <property type="match status" value="1"/>
</dbReference>
<dbReference type="InterPro" id="IPR051681">
    <property type="entry name" value="Ser/Thr_Kinases-Pseudokinases"/>
</dbReference>
<gene>
    <name evidence="3" type="ORF">MSAN_00178700</name>
</gene>
<dbReference type="AlphaFoldDB" id="A0A8H6ZHC8"/>
<dbReference type="GO" id="GO:0004674">
    <property type="term" value="F:protein serine/threonine kinase activity"/>
    <property type="evidence" value="ECO:0007669"/>
    <property type="project" value="TreeGrafter"/>
</dbReference>
<dbReference type="GO" id="GO:0005524">
    <property type="term" value="F:ATP binding"/>
    <property type="evidence" value="ECO:0007669"/>
    <property type="project" value="InterPro"/>
</dbReference>
<accession>A0A8H6ZHC8</accession>
<evidence type="ECO:0000256" key="1">
    <source>
        <dbReference type="SAM" id="MobiDB-lite"/>
    </source>
</evidence>
<dbReference type="SUPFAM" id="SSF56112">
    <property type="entry name" value="Protein kinase-like (PK-like)"/>
    <property type="match status" value="1"/>
</dbReference>
<sequence length="380" mass="42480">MGDGHIMDFLKNHKPTDTKRLALILDVALGLQYLHEKKVVHGDLKGLNILVTPSHRACIADFGVSSIADSITVRFTHSTVTARAGTARYQAPELFDMENPVKIHYGSDIYAFACVCYEILTGQVPFRELQNDMAVMMKVAGGYRPPRPTSSPCTVMLDNLWELMKMCWEGQSIKRPTAYEVARRLEGPSIRAKPTPFTADWDEKFTSKFRRSVQGDPLLPSVTQIECMLFGEEIAQGLDFYTRENVCLASIQLAESVTQTKKLPTVTTDQLCRNGNPGAGTRSQRSQIPKTQYGSNLTPGTQSGGDWQLGKRRTWILTSIRNTDLALYLHNWNRSLKRRITSADEACPCRIVPTRHSARQQLCLGGNRHASMCNTSESQP</sequence>
<dbReference type="InterPro" id="IPR001245">
    <property type="entry name" value="Ser-Thr/Tyr_kinase_cat_dom"/>
</dbReference>
<evidence type="ECO:0000313" key="4">
    <source>
        <dbReference type="Proteomes" id="UP000623467"/>
    </source>
</evidence>
<reference evidence="3" key="1">
    <citation type="submission" date="2020-05" db="EMBL/GenBank/DDBJ databases">
        <title>Mycena genomes resolve the evolution of fungal bioluminescence.</title>
        <authorList>
            <person name="Tsai I.J."/>
        </authorList>
    </citation>
    <scope>NUCLEOTIDE SEQUENCE</scope>
    <source>
        <strain evidence="3">160909Yilan</strain>
    </source>
</reference>
<proteinExistence type="predicted"/>
<name>A0A8H6ZHC8_9AGAR</name>
<dbReference type="Pfam" id="PF07714">
    <property type="entry name" value="PK_Tyr_Ser-Thr"/>
    <property type="match status" value="1"/>
</dbReference>
<feature type="region of interest" description="Disordered" evidence="1">
    <location>
        <begin position="268"/>
        <end position="304"/>
    </location>
</feature>
<dbReference type="EMBL" id="JACAZH010000001">
    <property type="protein sequence ID" value="KAF7377564.1"/>
    <property type="molecule type" value="Genomic_DNA"/>
</dbReference>
<comment type="caution">
    <text evidence="3">The sequence shown here is derived from an EMBL/GenBank/DDBJ whole genome shotgun (WGS) entry which is preliminary data.</text>
</comment>
<protein>
    <submittedName>
        <fullName evidence="3">Protein kinase domain-containing protein</fullName>
    </submittedName>
</protein>
<dbReference type="OrthoDB" id="26722at2759"/>
<dbReference type="Gene3D" id="1.10.510.10">
    <property type="entry name" value="Transferase(Phosphotransferase) domain 1"/>
    <property type="match status" value="1"/>
</dbReference>
<evidence type="ECO:0000313" key="3">
    <source>
        <dbReference type="EMBL" id="KAF7377564.1"/>
    </source>
</evidence>
<evidence type="ECO:0000259" key="2">
    <source>
        <dbReference type="PROSITE" id="PS50011"/>
    </source>
</evidence>
<keyword evidence="3" id="KW-0418">Kinase</keyword>
<keyword evidence="3" id="KW-0808">Transferase</keyword>
<feature type="domain" description="Protein kinase" evidence="2">
    <location>
        <begin position="1"/>
        <end position="190"/>
    </location>
</feature>
<keyword evidence="4" id="KW-1185">Reference proteome</keyword>
<dbReference type="InterPro" id="IPR008271">
    <property type="entry name" value="Ser/Thr_kinase_AS"/>
</dbReference>
<dbReference type="InterPro" id="IPR011009">
    <property type="entry name" value="Kinase-like_dom_sf"/>
</dbReference>
<dbReference type="PROSITE" id="PS50011">
    <property type="entry name" value="PROTEIN_KINASE_DOM"/>
    <property type="match status" value="1"/>
</dbReference>
<dbReference type="PANTHER" id="PTHR44329">
    <property type="entry name" value="SERINE/THREONINE-PROTEIN KINASE TNNI3K-RELATED"/>
    <property type="match status" value="1"/>
</dbReference>
<organism evidence="3 4">
    <name type="scientific">Mycena sanguinolenta</name>
    <dbReference type="NCBI Taxonomy" id="230812"/>
    <lineage>
        <taxon>Eukaryota</taxon>
        <taxon>Fungi</taxon>
        <taxon>Dikarya</taxon>
        <taxon>Basidiomycota</taxon>
        <taxon>Agaricomycotina</taxon>
        <taxon>Agaricomycetes</taxon>
        <taxon>Agaricomycetidae</taxon>
        <taxon>Agaricales</taxon>
        <taxon>Marasmiineae</taxon>
        <taxon>Mycenaceae</taxon>
        <taxon>Mycena</taxon>
    </lineage>
</organism>
<dbReference type="Proteomes" id="UP000623467">
    <property type="component" value="Unassembled WGS sequence"/>
</dbReference>
<feature type="compositionally biased region" description="Polar residues" evidence="1">
    <location>
        <begin position="281"/>
        <end position="304"/>
    </location>
</feature>
<dbReference type="SMART" id="SM00220">
    <property type="entry name" value="S_TKc"/>
    <property type="match status" value="1"/>
</dbReference>